<keyword evidence="4 10" id="KW-0347">Helicase</keyword>
<evidence type="ECO:0000256" key="8">
    <source>
        <dbReference type="ARBA" id="ARBA00034808"/>
    </source>
</evidence>
<dbReference type="InterPro" id="IPR014016">
    <property type="entry name" value="UvrD-like_ATP-bd"/>
</dbReference>
<dbReference type="EMBL" id="JAAYEE010000240">
    <property type="protein sequence ID" value="NLW36368.1"/>
    <property type="molecule type" value="Genomic_DNA"/>
</dbReference>
<protein>
    <recommendedName>
        <fullName evidence="8">DNA 3'-5' helicase</fullName>
        <ecNumber evidence="8">5.6.2.4</ecNumber>
    </recommendedName>
</protein>
<proteinExistence type="inferred from homology"/>
<dbReference type="Gene3D" id="3.40.50.300">
    <property type="entry name" value="P-loop containing nucleotide triphosphate hydrolases"/>
    <property type="match status" value="2"/>
</dbReference>
<reference evidence="13" key="2">
    <citation type="submission" date="2020-01" db="EMBL/GenBank/DDBJ databases">
        <authorList>
            <person name="Campanaro S."/>
        </authorList>
    </citation>
    <scope>NUCLEOTIDE SEQUENCE</scope>
    <source>
        <strain evidence="13">AS06rmzACSIP_7</strain>
    </source>
</reference>
<dbReference type="PROSITE" id="PS51198">
    <property type="entry name" value="UVRD_HELICASE_ATP_BIND"/>
    <property type="match status" value="1"/>
</dbReference>
<evidence type="ECO:0000256" key="10">
    <source>
        <dbReference type="PROSITE-ProRule" id="PRU00560"/>
    </source>
</evidence>
<keyword evidence="2 10" id="KW-0547">Nucleotide-binding</keyword>
<dbReference type="GO" id="GO:0003677">
    <property type="term" value="F:DNA binding"/>
    <property type="evidence" value="ECO:0007669"/>
    <property type="project" value="InterPro"/>
</dbReference>
<evidence type="ECO:0000256" key="9">
    <source>
        <dbReference type="ARBA" id="ARBA00048988"/>
    </source>
</evidence>
<dbReference type="GO" id="GO:0016787">
    <property type="term" value="F:hydrolase activity"/>
    <property type="evidence" value="ECO:0007669"/>
    <property type="project" value="UniProtKB-UniRule"/>
</dbReference>
<comment type="caution">
    <text evidence="13">The sequence shown here is derived from an EMBL/GenBank/DDBJ whole genome shotgun (WGS) entry which is preliminary data.</text>
</comment>
<evidence type="ECO:0000256" key="7">
    <source>
        <dbReference type="ARBA" id="ARBA00034617"/>
    </source>
</evidence>
<evidence type="ECO:0000256" key="5">
    <source>
        <dbReference type="ARBA" id="ARBA00022840"/>
    </source>
</evidence>
<dbReference type="SUPFAM" id="SSF52540">
    <property type="entry name" value="P-loop containing nucleoside triphosphate hydrolases"/>
    <property type="match status" value="1"/>
</dbReference>
<evidence type="ECO:0000259" key="11">
    <source>
        <dbReference type="PROSITE" id="PS51198"/>
    </source>
</evidence>
<dbReference type="PROSITE" id="PS51217">
    <property type="entry name" value="UVRD_HELICASE_CTER"/>
    <property type="match status" value="1"/>
</dbReference>
<evidence type="ECO:0000313" key="14">
    <source>
        <dbReference type="Proteomes" id="UP000777265"/>
    </source>
</evidence>
<dbReference type="CDD" id="cd17932">
    <property type="entry name" value="DEXQc_UvrD"/>
    <property type="match status" value="1"/>
</dbReference>
<keyword evidence="6" id="KW-0413">Isomerase</keyword>
<feature type="binding site" evidence="10">
    <location>
        <begin position="35"/>
        <end position="42"/>
    </location>
    <ligand>
        <name>ATP</name>
        <dbReference type="ChEBI" id="CHEBI:30616"/>
    </ligand>
</feature>
<dbReference type="Gene3D" id="1.10.10.160">
    <property type="match status" value="1"/>
</dbReference>
<comment type="catalytic activity">
    <reaction evidence="7">
        <text>Couples ATP hydrolysis with the unwinding of duplex DNA by translocating in the 3'-5' direction.</text>
        <dbReference type="EC" id="5.6.2.4"/>
    </reaction>
</comment>
<evidence type="ECO:0000256" key="4">
    <source>
        <dbReference type="ARBA" id="ARBA00022806"/>
    </source>
</evidence>
<dbReference type="Pfam" id="PF13361">
    <property type="entry name" value="UvrD_C"/>
    <property type="match status" value="1"/>
</dbReference>
<dbReference type="GO" id="GO:0005829">
    <property type="term" value="C:cytosol"/>
    <property type="evidence" value="ECO:0007669"/>
    <property type="project" value="TreeGrafter"/>
</dbReference>
<dbReference type="PANTHER" id="PTHR11070">
    <property type="entry name" value="UVRD / RECB / PCRA DNA HELICASE FAMILY MEMBER"/>
    <property type="match status" value="1"/>
</dbReference>
<dbReference type="GO" id="GO:0005524">
    <property type="term" value="F:ATP binding"/>
    <property type="evidence" value="ECO:0007669"/>
    <property type="project" value="UniProtKB-UniRule"/>
</dbReference>
<dbReference type="Gene3D" id="1.10.486.10">
    <property type="entry name" value="PCRA, domain 4"/>
    <property type="match status" value="1"/>
</dbReference>
<sequence>MVEGRNRTIQGIKAQLNTSQYEAVTSTEGPVLVIAGAGSGKTRVIEYRSLHLVQSEVDPESILLLTFTRRSAQEMIERASRNDARCSRIDGGTFHSFASKTLRRYSKNLGLSSSFTIYDEGDAEEAIRRCCNKMGYDQDKEFPKKNELKNVFSLCINKGLDVDDAVSKTYEDYQGWLGEIKTVQKEYGKYKLKNNCVDYDDLLVYLKIILENDEVRERLSSRYRYIMVDEFQDTNGVQADIIRLLAKKNGNIMVVGDDAQSIYGFRGANHLNILKFPTIFEGCKVIKLQENYRSTQSILDVGNAVLANMTHKFDKRLVSATGNEGEKPTLRCFADVYEEAAWVARKVRSLCATGAALREIAVLFRTAFASMPLQAELVKKGIRYKLFGGRKFYETAHVRDVVSYLRLVANPSDELAWHRVLLLLPGIGARTVERLLDLIAGHSNLATIIDKVFAPFCTGHKHSPVFASFAALLQSINDPSMKPARQLELVLAHYDPIMKVKYKKDSSRAKELIMLEHMARRYDTLKDFLADVAVDPDKDSKDDGLEYLTLSTVHSSKGLEWGKVFIIGLVDGVFPSGRALSNGDGSGIEEEKRLFYVAATRAMNELFLSYYNKNGVSERSIGELCRFLEPGNVKQTYEEKVVKAVNVQVRRYARNSGYKRR</sequence>
<evidence type="ECO:0000313" key="13">
    <source>
        <dbReference type="EMBL" id="NLW36368.1"/>
    </source>
</evidence>
<evidence type="ECO:0000256" key="1">
    <source>
        <dbReference type="ARBA" id="ARBA00009922"/>
    </source>
</evidence>
<dbReference type="Proteomes" id="UP000777265">
    <property type="component" value="Unassembled WGS sequence"/>
</dbReference>
<dbReference type="InterPro" id="IPR027417">
    <property type="entry name" value="P-loop_NTPase"/>
</dbReference>
<dbReference type="GO" id="GO:0000725">
    <property type="term" value="P:recombinational repair"/>
    <property type="evidence" value="ECO:0007669"/>
    <property type="project" value="TreeGrafter"/>
</dbReference>
<accession>A0A971M5Q3</accession>
<gene>
    <name evidence="13" type="ORF">GXY80_12975</name>
</gene>
<evidence type="ECO:0000256" key="2">
    <source>
        <dbReference type="ARBA" id="ARBA00022741"/>
    </source>
</evidence>
<keyword evidence="5 10" id="KW-0067">ATP-binding</keyword>
<dbReference type="GO" id="GO:0043138">
    <property type="term" value="F:3'-5' DNA helicase activity"/>
    <property type="evidence" value="ECO:0007669"/>
    <property type="project" value="UniProtKB-EC"/>
</dbReference>
<evidence type="ECO:0000256" key="3">
    <source>
        <dbReference type="ARBA" id="ARBA00022801"/>
    </source>
</evidence>
<feature type="domain" description="UvrD-like helicase C-terminal" evidence="12">
    <location>
        <begin position="296"/>
        <end position="558"/>
    </location>
</feature>
<dbReference type="Pfam" id="PF00580">
    <property type="entry name" value="UvrD-helicase"/>
    <property type="match status" value="1"/>
</dbReference>
<dbReference type="AlphaFoldDB" id="A0A971M5Q3"/>
<reference evidence="13" key="1">
    <citation type="journal article" date="2020" name="Biotechnol. Biofuels">
        <title>New insights from the biogas microbiome by comprehensive genome-resolved metagenomics of nearly 1600 species originating from multiple anaerobic digesters.</title>
        <authorList>
            <person name="Campanaro S."/>
            <person name="Treu L."/>
            <person name="Rodriguez-R L.M."/>
            <person name="Kovalovszki A."/>
            <person name="Ziels R.M."/>
            <person name="Maus I."/>
            <person name="Zhu X."/>
            <person name="Kougias P.G."/>
            <person name="Basile A."/>
            <person name="Luo G."/>
            <person name="Schluter A."/>
            <person name="Konstantinidis K.T."/>
            <person name="Angelidaki I."/>
        </authorList>
    </citation>
    <scope>NUCLEOTIDE SEQUENCE</scope>
    <source>
        <strain evidence="13">AS06rmzACSIP_7</strain>
    </source>
</reference>
<dbReference type="InterPro" id="IPR013986">
    <property type="entry name" value="DExx_box_DNA_helicase_dom_sf"/>
</dbReference>
<dbReference type="EC" id="5.6.2.4" evidence="8"/>
<evidence type="ECO:0000259" key="12">
    <source>
        <dbReference type="PROSITE" id="PS51217"/>
    </source>
</evidence>
<comment type="similarity">
    <text evidence="1">Belongs to the helicase family. UvrD subfamily.</text>
</comment>
<dbReference type="PANTHER" id="PTHR11070:SF3">
    <property type="entry name" value="DNA 3'-5' HELICASE"/>
    <property type="match status" value="1"/>
</dbReference>
<name>A0A971M5Q3_9BACT</name>
<keyword evidence="3 10" id="KW-0378">Hydrolase</keyword>
<dbReference type="InterPro" id="IPR000212">
    <property type="entry name" value="DNA_helicase_UvrD/REP"/>
</dbReference>
<evidence type="ECO:0000256" key="6">
    <source>
        <dbReference type="ARBA" id="ARBA00023235"/>
    </source>
</evidence>
<organism evidence="13 14">
    <name type="scientific">Syntrophorhabdus aromaticivorans</name>
    <dbReference type="NCBI Taxonomy" id="328301"/>
    <lineage>
        <taxon>Bacteria</taxon>
        <taxon>Pseudomonadati</taxon>
        <taxon>Thermodesulfobacteriota</taxon>
        <taxon>Syntrophorhabdia</taxon>
        <taxon>Syntrophorhabdales</taxon>
        <taxon>Syntrophorhabdaceae</taxon>
        <taxon>Syntrophorhabdus</taxon>
    </lineage>
</organism>
<comment type="catalytic activity">
    <reaction evidence="9">
        <text>ATP + H2O = ADP + phosphate + H(+)</text>
        <dbReference type="Rhea" id="RHEA:13065"/>
        <dbReference type="ChEBI" id="CHEBI:15377"/>
        <dbReference type="ChEBI" id="CHEBI:15378"/>
        <dbReference type="ChEBI" id="CHEBI:30616"/>
        <dbReference type="ChEBI" id="CHEBI:43474"/>
        <dbReference type="ChEBI" id="CHEBI:456216"/>
        <dbReference type="EC" id="5.6.2.4"/>
    </reaction>
</comment>
<feature type="domain" description="UvrD-like helicase ATP-binding" evidence="11">
    <location>
        <begin position="14"/>
        <end position="295"/>
    </location>
</feature>
<dbReference type="InterPro" id="IPR014017">
    <property type="entry name" value="DNA_helicase_UvrD-like_C"/>
</dbReference>